<evidence type="ECO:0000256" key="3">
    <source>
        <dbReference type="ARBA" id="ARBA00006534"/>
    </source>
</evidence>
<dbReference type="PANTHER" id="PTHR36175">
    <property type="entry name" value="CYANOPHYCINASE"/>
    <property type="match status" value="1"/>
</dbReference>
<keyword evidence="9" id="KW-0121">Carboxypeptidase</keyword>
<dbReference type="PIRSF" id="PIRSF032067">
    <property type="entry name" value="Cyanophycinase"/>
    <property type="match status" value="1"/>
</dbReference>
<organism evidence="9 10">
    <name type="scientific">Paractinoplanes rhizophilus</name>
    <dbReference type="NCBI Taxonomy" id="1416877"/>
    <lineage>
        <taxon>Bacteria</taxon>
        <taxon>Bacillati</taxon>
        <taxon>Actinomycetota</taxon>
        <taxon>Actinomycetes</taxon>
        <taxon>Micromonosporales</taxon>
        <taxon>Micromonosporaceae</taxon>
        <taxon>Paractinoplanes</taxon>
    </lineage>
</organism>
<dbReference type="SUPFAM" id="SSF52317">
    <property type="entry name" value="Class I glutamine amidotransferase-like"/>
    <property type="match status" value="1"/>
</dbReference>
<evidence type="ECO:0000256" key="8">
    <source>
        <dbReference type="ARBA" id="ARBA00022825"/>
    </source>
</evidence>
<proteinExistence type="inferred from homology"/>
<dbReference type="GO" id="GO:0008241">
    <property type="term" value="F:peptidyl-dipeptidase activity"/>
    <property type="evidence" value="ECO:0007669"/>
    <property type="project" value="UniProtKB-EC"/>
</dbReference>
<dbReference type="EMBL" id="JBHTBJ010000018">
    <property type="protein sequence ID" value="MFC7276980.1"/>
    <property type="molecule type" value="Genomic_DNA"/>
</dbReference>
<keyword evidence="6" id="KW-0645">Protease</keyword>
<evidence type="ECO:0000256" key="4">
    <source>
        <dbReference type="ARBA" id="ARBA00013115"/>
    </source>
</evidence>
<comment type="similarity">
    <text evidence="3">Belongs to the peptidase S51 family.</text>
</comment>
<dbReference type="CDD" id="cd03145">
    <property type="entry name" value="GAT1_cyanophycinase"/>
    <property type="match status" value="1"/>
</dbReference>
<comment type="catalytic activity">
    <reaction evidence="1">
        <text>[L-4-(L-arginin-2-N-yl)aspartate](n) + H2O = [L-4-(L-arginin-2-N-yl)aspartate](n-1) + L-4-(L-arginin-2-N-yl)aspartate</text>
        <dbReference type="Rhea" id="RHEA:12845"/>
        <dbReference type="Rhea" id="RHEA-COMP:13728"/>
        <dbReference type="Rhea" id="RHEA-COMP:13734"/>
        <dbReference type="ChEBI" id="CHEBI:15377"/>
        <dbReference type="ChEBI" id="CHEBI:137986"/>
        <dbReference type="ChEBI" id="CHEBI:137991"/>
        <dbReference type="EC" id="3.4.15.6"/>
    </reaction>
</comment>
<accession>A0ABW2HZD2</accession>
<dbReference type="PANTHER" id="PTHR36175:SF1">
    <property type="entry name" value="CYANOPHYCINASE"/>
    <property type="match status" value="1"/>
</dbReference>
<dbReference type="InterPro" id="IPR005320">
    <property type="entry name" value="Peptidase_S51"/>
</dbReference>
<dbReference type="Gene3D" id="3.40.50.880">
    <property type="match status" value="1"/>
</dbReference>
<dbReference type="Proteomes" id="UP001596548">
    <property type="component" value="Unassembled WGS sequence"/>
</dbReference>
<evidence type="ECO:0000256" key="5">
    <source>
        <dbReference type="ARBA" id="ARBA00015719"/>
    </source>
</evidence>
<name>A0ABW2HZD2_9ACTN</name>
<evidence type="ECO:0000256" key="6">
    <source>
        <dbReference type="ARBA" id="ARBA00022670"/>
    </source>
</evidence>
<evidence type="ECO:0000256" key="1">
    <source>
        <dbReference type="ARBA" id="ARBA00001092"/>
    </source>
</evidence>
<evidence type="ECO:0000313" key="10">
    <source>
        <dbReference type="Proteomes" id="UP001596548"/>
    </source>
</evidence>
<keyword evidence="10" id="KW-1185">Reference proteome</keyword>
<comment type="caution">
    <text evidence="9">The sequence shown here is derived from an EMBL/GenBank/DDBJ whole genome shotgun (WGS) entry which is preliminary data.</text>
</comment>
<comment type="function">
    <text evidence="2">Exopeptidase that catalyzes the hydrolytic cleavage of multi-L-arginyl-poly-L-aspartic acid (cyanophycin; a water-insoluble reserve polymer) into aspartate-arginine dipeptides.</text>
</comment>
<dbReference type="GO" id="GO:0004180">
    <property type="term" value="F:carboxypeptidase activity"/>
    <property type="evidence" value="ECO:0007669"/>
    <property type="project" value="UniProtKB-KW"/>
</dbReference>
<dbReference type="InterPro" id="IPR029062">
    <property type="entry name" value="Class_I_gatase-like"/>
</dbReference>
<evidence type="ECO:0000313" key="9">
    <source>
        <dbReference type="EMBL" id="MFC7276980.1"/>
    </source>
</evidence>
<reference evidence="10" key="1">
    <citation type="journal article" date="2019" name="Int. J. Syst. Evol. Microbiol.">
        <title>The Global Catalogue of Microorganisms (GCM) 10K type strain sequencing project: providing services to taxonomists for standard genome sequencing and annotation.</title>
        <authorList>
            <consortium name="The Broad Institute Genomics Platform"/>
            <consortium name="The Broad Institute Genome Sequencing Center for Infectious Disease"/>
            <person name="Wu L."/>
            <person name="Ma J."/>
        </authorList>
    </citation>
    <scope>NUCLEOTIDE SEQUENCE [LARGE SCALE GENOMIC DNA]</scope>
    <source>
        <strain evidence="10">XZYJT-10</strain>
    </source>
</reference>
<dbReference type="RefSeq" id="WP_378971972.1">
    <property type="nucleotide sequence ID" value="NZ_JBHTBJ010000018.1"/>
</dbReference>
<keyword evidence="8" id="KW-0720">Serine protease</keyword>
<evidence type="ECO:0000256" key="2">
    <source>
        <dbReference type="ARBA" id="ARBA00002039"/>
    </source>
</evidence>
<dbReference type="InterPro" id="IPR011811">
    <property type="entry name" value="Peptidase_S51_cyanophycinase"/>
</dbReference>
<dbReference type="EC" id="3.4.15.6" evidence="4"/>
<keyword evidence="7 9" id="KW-0378">Hydrolase</keyword>
<dbReference type="NCBIfam" id="TIGR02069">
    <property type="entry name" value="cyanophycinase"/>
    <property type="match status" value="1"/>
</dbReference>
<dbReference type="Pfam" id="PF03575">
    <property type="entry name" value="Peptidase_S51"/>
    <property type="match status" value="1"/>
</dbReference>
<gene>
    <name evidence="9" type="ORF">ACFQS1_23560</name>
</gene>
<sequence>MSSRRLLIIGGAAGPGLLGRFVSLAGGAAARIVVIATASSEPAEAENAHREAFTALGAGEVHALRLSTRGEAQCEQPLLRSATGVFFTGGDQERISSIIGGTTADAELQQHPLIGGTSAGAAVMSGTMIVGGDAPGVTRAGVRTGPGLELLPGVLIDQHFAERGRVNRLLSAVARYPHELGLGIDEDTAILTDGDRFEVLGAGAVTVIDAGAATDIRVPARGPITLTGARIHVLAAGHTFHLTGRRPVVDAPAPERGVA</sequence>
<evidence type="ECO:0000256" key="7">
    <source>
        <dbReference type="ARBA" id="ARBA00022801"/>
    </source>
</evidence>
<protein>
    <recommendedName>
        <fullName evidence="5">Cyanophycinase</fullName>
        <ecNumber evidence="4">3.4.15.6</ecNumber>
    </recommendedName>
</protein>